<evidence type="ECO:0000256" key="2">
    <source>
        <dbReference type="ARBA" id="ARBA00006379"/>
    </source>
</evidence>
<keyword evidence="7 9" id="KW-0131">Cell cycle</keyword>
<dbReference type="OMA" id="FERCERN"/>
<organism evidence="13 14">
    <name type="scientific">Naegleria fowleri</name>
    <name type="common">Brain eating amoeba</name>
    <dbReference type="NCBI Taxonomy" id="5763"/>
    <lineage>
        <taxon>Eukaryota</taxon>
        <taxon>Discoba</taxon>
        <taxon>Heterolobosea</taxon>
        <taxon>Tetramitia</taxon>
        <taxon>Eutetramitia</taxon>
        <taxon>Vahlkampfiidae</taxon>
        <taxon>Naegleria</taxon>
    </lineage>
</organism>
<evidence type="ECO:0000256" key="7">
    <source>
        <dbReference type="ARBA" id="ARBA00023306"/>
    </source>
</evidence>
<evidence type="ECO:0000256" key="9">
    <source>
        <dbReference type="RuleBase" id="RU367150"/>
    </source>
</evidence>
<dbReference type="VEuPathDB" id="AmoebaDB:FDP41_003692"/>
<dbReference type="EMBL" id="VFQX01000035">
    <property type="protein sequence ID" value="KAF0977039.1"/>
    <property type="molecule type" value="Genomic_DNA"/>
</dbReference>
<dbReference type="GO" id="GO:0007059">
    <property type="term" value="P:chromosome segregation"/>
    <property type="evidence" value="ECO:0007669"/>
    <property type="project" value="InterPro"/>
</dbReference>
<feature type="region of interest" description="Disordered" evidence="11">
    <location>
        <begin position="1"/>
        <end position="48"/>
    </location>
</feature>
<sequence length="312" mass="36439">MTANQHHHHPNNNYQQQAPSTTASSSSMSHSSSLHPTTSSQETTAQQQLQQAFSNMQPFGTNTTITTQQEFDANEIIKQAMEKCNRLFMDMENFEQNLRAWSNNKMNGFQKAVSAQTQMFQNCQNTINNLRVKIEKANEKRQVVEENLKQNYEMVGQLEQQFEERTQYNEELPEVLKNRLAELERYKQAVEQQQEKNRNLKKLYDEHNELLALRLQNSYFQENLGIYFERCERNGVPSLIVSFKIQGMERLGLEQCHFVLSVTDGIYSIQECVPSVSSDDLIETLNQTNQFGRFIVCFRKRFKTYIVSHSNH</sequence>
<dbReference type="InterPro" id="IPR013255">
    <property type="entry name" value="Spc25_C"/>
</dbReference>
<dbReference type="Pfam" id="PF08234">
    <property type="entry name" value="Spindle_Spc25"/>
    <property type="match status" value="1"/>
</dbReference>
<evidence type="ECO:0000256" key="3">
    <source>
        <dbReference type="ARBA" id="ARBA00022454"/>
    </source>
</evidence>
<evidence type="ECO:0000256" key="1">
    <source>
        <dbReference type="ARBA" id="ARBA00004584"/>
    </source>
</evidence>
<keyword evidence="8 9" id="KW-0137">Centromere</keyword>
<keyword evidence="9" id="KW-0539">Nucleus</keyword>
<evidence type="ECO:0000256" key="5">
    <source>
        <dbReference type="ARBA" id="ARBA00022776"/>
    </source>
</evidence>
<dbReference type="AlphaFoldDB" id="A0A6A5BVT0"/>
<name>A0A6A5BVT0_NAEFO</name>
<evidence type="ECO:0000259" key="12">
    <source>
        <dbReference type="Pfam" id="PF08234"/>
    </source>
</evidence>
<dbReference type="VEuPathDB" id="AmoebaDB:NF0130140"/>
<accession>A0A6A5BVT0</accession>
<keyword evidence="5 9" id="KW-0498">Mitosis</keyword>
<keyword evidence="14" id="KW-1185">Reference proteome</keyword>
<evidence type="ECO:0000256" key="11">
    <source>
        <dbReference type="SAM" id="MobiDB-lite"/>
    </source>
</evidence>
<feature type="compositionally biased region" description="Basic residues" evidence="11">
    <location>
        <begin position="1"/>
        <end position="10"/>
    </location>
</feature>
<reference evidence="13 14" key="1">
    <citation type="journal article" date="2019" name="Sci. Rep.">
        <title>Nanopore sequencing improves the draft genome of the human pathogenic amoeba Naegleria fowleri.</title>
        <authorList>
            <person name="Liechti N."/>
            <person name="Schurch N."/>
            <person name="Bruggmann R."/>
            <person name="Wittwer M."/>
        </authorList>
    </citation>
    <scope>NUCLEOTIDE SEQUENCE [LARGE SCALE GENOMIC DNA]</scope>
    <source>
        <strain evidence="13 14">ATCC 30894</strain>
    </source>
</reference>
<evidence type="ECO:0000313" key="13">
    <source>
        <dbReference type="EMBL" id="KAF0977039.1"/>
    </source>
</evidence>
<evidence type="ECO:0000256" key="4">
    <source>
        <dbReference type="ARBA" id="ARBA00022618"/>
    </source>
</evidence>
<dbReference type="GO" id="GO:0031262">
    <property type="term" value="C:Ndc80 complex"/>
    <property type="evidence" value="ECO:0007669"/>
    <property type="project" value="InterPro"/>
</dbReference>
<keyword evidence="9" id="KW-0995">Kinetochore</keyword>
<proteinExistence type="inferred from homology"/>
<dbReference type="GO" id="GO:0051301">
    <property type="term" value="P:cell division"/>
    <property type="evidence" value="ECO:0007669"/>
    <property type="project" value="UniProtKB-UniRule"/>
</dbReference>
<dbReference type="CDD" id="cd23784">
    <property type="entry name" value="RWD_Spc25"/>
    <property type="match status" value="1"/>
</dbReference>
<dbReference type="GeneID" id="68110910"/>
<keyword evidence="6 10" id="KW-0175">Coiled coil</keyword>
<feature type="compositionally biased region" description="Low complexity" evidence="11">
    <location>
        <begin position="11"/>
        <end position="48"/>
    </location>
</feature>
<evidence type="ECO:0000256" key="8">
    <source>
        <dbReference type="ARBA" id="ARBA00023328"/>
    </source>
</evidence>
<comment type="subcellular location">
    <subcellularLocation>
        <location evidence="1">Chromosome</location>
        <location evidence="1">Centromere</location>
    </subcellularLocation>
    <subcellularLocation>
        <location evidence="9">Nucleus</location>
    </subcellularLocation>
    <subcellularLocation>
        <location evidence="9">Chromosome</location>
        <location evidence="9">Centromere</location>
        <location evidence="9">Kinetochore</location>
    </subcellularLocation>
</comment>
<gene>
    <name evidence="13" type="ORF">FDP41_003692</name>
</gene>
<dbReference type="Gene3D" id="3.30.457.50">
    <property type="entry name" value="Chromosome segregation protein Spc25"/>
    <property type="match status" value="1"/>
</dbReference>
<keyword evidence="3 9" id="KW-0158">Chromosome</keyword>
<evidence type="ECO:0000256" key="10">
    <source>
        <dbReference type="SAM" id="Coils"/>
    </source>
</evidence>
<dbReference type="GO" id="GO:0005634">
    <property type="term" value="C:nucleus"/>
    <property type="evidence" value="ECO:0007669"/>
    <property type="project" value="UniProtKB-SubCell"/>
</dbReference>
<feature type="domain" description="Chromosome segregation protein Spc25 C-terminal" evidence="12">
    <location>
        <begin position="255"/>
        <end position="303"/>
    </location>
</feature>
<dbReference type="VEuPathDB" id="AmoebaDB:NfTy_065070"/>
<protein>
    <recommendedName>
        <fullName evidence="9">Kinetochore protein SPC25</fullName>
    </recommendedName>
</protein>
<feature type="coiled-coil region" evidence="10">
    <location>
        <begin position="77"/>
        <end position="210"/>
    </location>
</feature>
<dbReference type="OrthoDB" id="6353017at2759"/>
<comment type="function">
    <text evidence="9">Acts as a component of the essential kinetochore-associated NDC80 complex, which is required for chromosome segregation and spindle checkpoint activity.</text>
</comment>
<evidence type="ECO:0000256" key="6">
    <source>
        <dbReference type="ARBA" id="ARBA00023054"/>
    </source>
</evidence>
<comment type="caution">
    <text evidence="13">The sequence shown here is derived from an EMBL/GenBank/DDBJ whole genome shotgun (WGS) entry which is preliminary data.</text>
</comment>
<comment type="subunit">
    <text evidence="9">Component of the NDC80 complex.</text>
</comment>
<dbReference type="RefSeq" id="XP_044561752.1">
    <property type="nucleotide sequence ID" value="XM_044707024.1"/>
</dbReference>
<evidence type="ECO:0000313" key="14">
    <source>
        <dbReference type="Proteomes" id="UP000444721"/>
    </source>
</evidence>
<dbReference type="Proteomes" id="UP000444721">
    <property type="component" value="Unassembled WGS sequence"/>
</dbReference>
<comment type="similarity">
    <text evidence="2 9">Belongs to the SPC25 family.</text>
</comment>
<keyword evidence="4 9" id="KW-0132">Cell division</keyword>